<evidence type="ECO:0000313" key="5">
    <source>
        <dbReference type="EMBL" id="KAG6495450.1"/>
    </source>
</evidence>
<feature type="domain" description="Protein kinase" evidence="4">
    <location>
        <begin position="30"/>
        <end position="355"/>
    </location>
</feature>
<accession>A0A8J5FUZ1</accession>
<dbReference type="PANTHER" id="PTHR47527:SF3">
    <property type="entry name" value="RING_FYVE_PHD ZINC FINGER SUPERFAMILY PROTEIN"/>
    <property type="match status" value="1"/>
</dbReference>
<dbReference type="AlphaFoldDB" id="A0A8J5FUZ1"/>
<organism evidence="5 6">
    <name type="scientific">Zingiber officinale</name>
    <name type="common">Ginger</name>
    <name type="synonym">Amomum zingiber</name>
    <dbReference type="NCBI Taxonomy" id="94328"/>
    <lineage>
        <taxon>Eukaryota</taxon>
        <taxon>Viridiplantae</taxon>
        <taxon>Streptophyta</taxon>
        <taxon>Embryophyta</taxon>
        <taxon>Tracheophyta</taxon>
        <taxon>Spermatophyta</taxon>
        <taxon>Magnoliopsida</taxon>
        <taxon>Liliopsida</taxon>
        <taxon>Zingiberales</taxon>
        <taxon>Zingiberaceae</taxon>
        <taxon>Zingiber</taxon>
    </lineage>
</organism>
<keyword evidence="6" id="KW-1185">Reference proteome</keyword>
<gene>
    <name evidence="5" type="ORF">ZIOFF_043274</name>
</gene>
<comment type="caution">
    <text evidence="5">The sequence shown here is derived from an EMBL/GenBank/DDBJ whole genome shotgun (WGS) entry which is preliminary data.</text>
</comment>
<dbReference type="InterPro" id="IPR008271">
    <property type="entry name" value="Ser/Thr_kinase_AS"/>
</dbReference>
<dbReference type="GO" id="GO:0005524">
    <property type="term" value="F:ATP binding"/>
    <property type="evidence" value="ECO:0007669"/>
    <property type="project" value="InterPro"/>
</dbReference>
<keyword evidence="3" id="KW-0472">Membrane</keyword>
<dbReference type="PROSITE" id="PS00108">
    <property type="entry name" value="PROTEIN_KINASE_ST"/>
    <property type="match status" value="1"/>
</dbReference>
<dbReference type="InterPro" id="IPR000719">
    <property type="entry name" value="Prot_kinase_dom"/>
</dbReference>
<feature type="compositionally biased region" description="Polar residues" evidence="2">
    <location>
        <begin position="244"/>
        <end position="255"/>
    </location>
</feature>
<dbReference type="InterPro" id="IPR001790">
    <property type="entry name" value="Ribosomal_uL10"/>
</dbReference>
<dbReference type="PROSITE" id="PS50011">
    <property type="entry name" value="PROTEIN_KINASE_DOM"/>
    <property type="match status" value="1"/>
</dbReference>
<evidence type="ECO:0000256" key="1">
    <source>
        <dbReference type="ARBA" id="ARBA00008889"/>
    </source>
</evidence>
<reference evidence="5 6" key="1">
    <citation type="submission" date="2020-08" db="EMBL/GenBank/DDBJ databases">
        <title>Plant Genome Project.</title>
        <authorList>
            <person name="Zhang R.-G."/>
        </authorList>
    </citation>
    <scope>NUCLEOTIDE SEQUENCE [LARGE SCALE GENOMIC DNA]</scope>
    <source>
        <tissue evidence="5">Rhizome</tissue>
    </source>
</reference>
<evidence type="ECO:0000313" key="6">
    <source>
        <dbReference type="Proteomes" id="UP000734854"/>
    </source>
</evidence>
<feature type="transmembrane region" description="Helical" evidence="3">
    <location>
        <begin position="545"/>
        <end position="564"/>
    </location>
</feature>
<feature type="region of interest" description="Disordered" evidence="2">
    <location>
        <begin position="312"/>
        <end position="341"/>
    </location>
</feature>
<dbReference type="Gene3D" id="3.30.200.20">
    <property type="entry name" value="Phosphorylase Kinase, domain 1"/>
    <property type="match status" value="1"/>
</dbReference>
<dbReference type="Gene3D" id="3.30.70.1730">
    <property type="match status" value="1"/>
</dbReference>
<name>A0A8J5FUZ1_ZINOF</name>
<dbReference type="Gene3D" id="1.10.510.10">
    <property type="entry name" value="Transferase(Phosphotransferase) domain 1"/>
    <property type="match status" value="1"/>
</dbReference>
<feature type="compositionally biased region" description="Polar residues" evidence="2">
    <location>
        <begin position="320"/>
        <end position="341"/>
    </location>
</feature>
<comment type="similarity">
    <text evidence="1">Belongs to the universal ribosomal protein uL10 family.</text>
</comment>
<feature type="compositionally biased region" description="Polar residues" evidence="2">
    <location>
        <begin position="265"/>
        <end position="291"/>
    </location>
</feature>
<dbReference type="InterPro" id="IPR011009">
    <property type="entry name" value="Kinase-like_dom_sf"/>
</dbReference>
<evidence type="ECO:0000256" key="3">
    <source>
        <dbReference type="SAM" id="Phobius"/>
    </source>
</evidence>
<dbReference type="SMART" id="SM00220">
    <property type="entry name" value="S_TKc"/>
    <property type="match status" value="1"/>
</dbReference>
<dbReference type="EMBL" id="JACMSC010000012">
    <property type="protein sequence ID" value="KAG6495450.1"/>
    <property type="molecule type" value="Genomic_DNA"/>
</dbReference>
<dbReference type="PANTHER" id="PTHR47527">
    <property type="entry name" value="RING/FYVE/PHD ZINC FINGER SUPERFAMILY PROTEIN"/>
    <property type="match status" value="1"/>
</dbReference>
<feature type="transmembrane region" description="Helical" evidence="3">
    <location>
        <begin position="513"/>
        <end position="539"/>
    </location>
</feature>
<keyword evidence="3" id="KW-0812">Transmembrane</keyword>
<evidence type="ECO:0000259" key="4">
    <source>
        <dbReference type="PROSITE" id="PS50011"/>
    </source>
</evidence>
<dbReference type="Pfam" id="PF00466">
    <property type="entry name" value="Ribosomal_L10"/>
    <property type="match status" value="1"/>
</dbReference>
<dbReference type="Proteomes" id="UP000734854">
    <property type="component" value="Unassembled WGS sequence"/>
</dbReference>
<keyword evidence="3" id="KW-1133">Transmembrane helix</keyword>
<dbReference type="SUPFAM" id="SSF56112">
    <property type="entry name" value="Protein kinase-like (PK-like)"/>
    <property type="match status" value="1"/>
</dbReference>
<dbReference type="Pfam" id="PF00069">
    <property type="entry name" value="Pkinase"/>
    <property type="match status" value="1"/>
</dbReference>
<proteinExistence type="inferred from homology"/>
<feature type="region of interest" description="Disordered" evidence="2">
    <location>
        <begin position="240"/>
        <end position="291"/>
    </location>
</feature>
<protein>
    <recommendedName>
        <fullName evidence="4">Protein kinase domain-containing protein</fullName>
    </recommendedName>
</protein>
<dbReference type="SUPFAM" id="SSF160369">
    <property type="entry name" value="Ribosomal protein L10-like"/>
    <property type="match status" value="1"/>
</dbReference>
<sequence>MVVKLSKAEKKVRYDKKLCSLLDEYGKVLIAAADNVGSNQLQSIRRGLRGDSVILMGKNTLIRRRIRFHTEKIGNKDFLNLLPLLVGNVGLIFTKGDLNATKKDDEGVPPTTLREVSLLRMLSIDPHVVRLLDLKQDQNKEGQTILYLVFEYMDTDMKKYIRSFRQSHEMMPPMTVKILMYQLCKGISFCHGHGVLHRDLKPHNLLMDRKTMMLKVADLGLSRAFTIPLKKYTHEMEMSKETNVHSSVHSSQQLPVSVGAKSESRGTIASSASRISQDKSPMPTSSGGFHNSSTISHVPVLAFAAPNLNSRDKALPSAHNGLNTRPSGPSYLTQDQAKNPPQKIPTISSMQSPSVVAVSRFSQPNKLLDHTSIRSEGIAGANASQSSHQMKNQEIKSSIVQEGQGGLHITHQPTQGLAFFHAPSLYTNHNEIGKSVQRILQSKVLDHPNWIPPSSDYMNASLNCQICKKSKTFLKQNGIAQAAWHQVMERPCHPNMEGTGPPDGMPSVKTQMLMAILCSANNTSVAVALCLLLLILWGFCNDHPISAFLTLFVLALSPSTLFAIKQLGKAQRPSQSFADKKAATGSEVASLESEGSEYQLISKAPCMGIELSEKDEENSISDDENLIEVSLPDGHFLAHDETKALLNLEPLPLLSGFLPSPLQDAVVRQQGVMELLPKINEEENLIEIDIVRGSIK</sequence>
<evidence type="ECO:0000256" key="2">
    <source>
        <dbReference type="SAM" id="MobiDB-lite"/>
    </source>
</evidence>
<dbReference type="GO" id="GO:0004672">
    <property type="term" value="F:protein kinase activity"/>
    <property type="evidence" value="ECO:0007669"/>
    <property type="project" value="InterPro"/>
</dbReference>
<dbReference type="InterPro" id="IPR043141">
    <property type="entry name" value="Ribosomal_uL10-like_sf"/>
</dbReference>